<gene>
    <name evidence="8" type="ORF">H9816_07140</name>
</gene>
<dbReference type="PANTHER" id="PTHR43690">
    <property type="entry name" value="NARDILYSIN"/>
    <property type="match status" value="1"/>
</dbReference>
<keyword evidence="5" id="KW-0482">Metalloprotease</keyword>
<name>A0A9D2DEP0_9BACT</name>
<keyword evidence="3" id="KW-0378">Hydrolase</keyword>
<dbReference type="SUPFAM" id="SSF63411">
    <property type="entry name" value="LuxS/MPP-like metallohydrolase"/>
    <property type="match status" value="2"/>
</dbReference>
<organism evidence="8 9">
    <name type="scientific">Candidatus Tidjanibacter faecipullorum</name>
    <dbReference type="NCBI Taxonomy" id="2838766"/>
    <lineage>
        <taxon>Bacteria</taxon>
        <taxon>Pseudomonadati</taxon>
        <taxon>Bacteroidota</taxon>
        <taxon>Bacteroidia</taxon>
        <taxon>Bacteroidales</taxon>
        <taxon>Rikenellaceae</taxon>
        <taxon>Tidjanibacter</taxon>
    </lineage>
</organism>
<dbReference type="EMBL" id="DXCC01000027">
    <property type="protein sequence ID" value="HIZ15665.1"/>
    <property type="molecule type" value="Genomic_DNA"/>
</dbReference>
<dbReference type="InterPro" id="IPR011765">
    <property type="entry name" value="Pept_M16_N"/>
</dbReference>
<proteinExistence type="inferred from homology"/>
<dbReference type="GO" id="GO:0008237">
    <property type="term" value="F:metallopeptidase activity"/>
    <property type="evidence" value="ECO:0007669"/>
    <property type="project" value="UniProtKB-KW"/>
</dbReference>
<keyword evidence="4" id="KW-0862">Zinc</keyword>
<dbReference type="InterPro" id="IPR007863">
    <property type="entry name" value="Peptidase_M16_C"/>
</dbReference>
<evidence type="ECO:0000313" key="9">
    <source>
        <dbReference type="Proteomes" id="UP000824014"/>
    </source>
</evidence>
<evidence type="ECO:0000256" key="1">
    <source>
        <dbReference type="ARBA" id="ARBA00007261"/>
    </source>
</evidence>
<sequence length="414" mass="46888">MITYAEHTLANGLRVVVNRDRLSELAAVNLLYRVGARNEDPRRTGFAHLFEHLMFRGTRCIPDFDAPVQEACGENNAFTNNDYTDYYITLPKDNIETAFWLESDRMTGLEITPEKLATEKAVVIEEYNQRYLNQPYGEQWLLLRALVYKVHPYRWPTIGLTPDHVREATLDDVRRFYDRYYRPSNAILSVSGDFDPEELFALAERWFGDLPAGAAPHDELPAEPVQTAPRRTEIRRDVPATQITVAFPMGDRRSADYYRCDLLTDLLAGGTSARLYQELVKKRQLFAAVNAYITGDMDPGMFVLTGQLMPGVSTAGGEEALWQEIRRLAEVPAAPGELEKVRNKFEANMLYGELNVMNKALNLGYYAMLGDLSLLNGEAAIYRAIGAEELRQTAERLLCPEKSSTLIIYGDHEA</sequence>
<comment type="similarity">
    <text evidence="1">Belongs to the peptidase M16 family.</text>
</comment>
<feature type="domain" description="Peptidase M16 C-terminal" evidence="7">
    <location>
        <begin position="168"/>
        <end position="344"/>
    </location>
</feature>
<dbReference type="Gene3D" id="3.30.830.10">
    <property type="entry name" value="Metalloenzyme, LuxS/M16 peptidase-like"/>
    <property type="match status" value="2"/>
</dbReference>
<dbReference type="InterPro" id="IPR050626">
    <property type="entry name" value="Peptidase_M16"/>
</dbReference>
<feature type="domain" description="Peptidase M16 N-terminal" evidence="6">
    <location>
        <begin position="14"/>
        <end position="129"/>
    </location>
</feature>
<reference evidence="8" key="1">
    <citation type="journal article" date="2021" name="PeerJ">
        <title>Extensive microbial diversity within the chicken gut microbiome revealed by metagenomics and culture.</title>
        <authorList>
            <person name="Gilroy R."/>
            <person name="Ravi A."/>
            <person name="Getino M."/>
            <person name="Pursley I."/>
            <person name="Horton D.L."/>
            <person name="Alikhan N.F."/>
            <person name="Baker D."/>
            <person name="Gharbi K."/>
            <person name="Hall N."/>
            <person name="Watson M."/>
            <person name="Adriaenssens E.M."/>
            <person name="Foster-Nyarko E."/>
            <person name="Jarju S."/>
            <person name="Secka A."/>
            <person name="Antonio M."/>
            <person name="Oren A."/>
            <person name="Chaudhuri R.R."/>
            <person name="La Ragione R."/>
            <person name="Hildebrand F."/>
            <person name="Pallen M.J."/>
        </authorList>
    </citation>
    <scope>NUCLEOTIDE SEQUENCE</scope>
    <source>
        <strain evidence="8">ChiHjej11B10-19426</strain>
    </source>
</reference>
<dbReference type="Pfam" id="PF05193">
    <property type="entry name" value="Peptidase_M16_C"/>
    <property type="match status" value="1"/>
</dbReference>
<reference evidence="8" key="2">
    <citation type="submission" date="2021-04" db="EMBL/GenBank/DDBJ databases">
        <authorList>
            <person name="Gilroy R."/>
        </authorList>
    </citation>
    <scope>NUCLEOTIDE SEQUENCE</scope>
    <source>
        <strain evidence="8">ChiHjej11B10-19426</strain>
    </source>
</reference>
<dbReference type="GO" id="GO:0046872">
    <property type="term" value="F:metal ion binding"/>
    <property type="evidence" value="ECO:0007669"/>
    <property type="project" value="InterPro"/>
</dbReference>
<keyword evidence="2" id="KW-0645">Protease</keyword>
<evidence type="ECO:0000256" key="5">
    <source>
        <dbReference type="ARBA" id="ARBA00023049"/>
    </source>
</evidence>
<evidence type="ECO:0000259" key="6">
    <source>
        <dbReference type="Pfam" id="PF00675"/>
    </source>
</evidence>
<evidence type="ECO:0000256" key="3">
    <source>
        <dbReference type="ARBA" id="ARBA00022801"/>
    </source>
</evidence>
<dbReference type="InterPro" id="IPR011249">
    <property type="entry name" value="Metalloenz_LuxS/M16"/>
</dbReference>
<dbReference type="Proteomes" id="UP000824014">
    <property type="component" value="Unassembled WGS sequence"/>
</dbReference>
<dbReference type="PANTHER" id="PTHR43690:SF17">
    <property type="entry name" value="PROTEIN YHJJ"/>
    <property type="match status" value="1"/>
</dbReference>
<dbReference type="AlphaFoldDB" id="A0A9D2DEP0"/>
<evidence type="ECO:0000313" key="8">
    <source>
        <dbReference type="EMBL" id="HIZ15665.1"/>
    </source>
</evidence>
<protein>
    <submittedName>
        <fullName evidence="8">Insulinase family protein</fullName>
    </submittedName>
</protein>
<dbReference type="Pfam" id="PF00675">
    <property type="entry name" value="Peptidase_M16"/>
    <property type="match status" value="1"/>
</dbReference>
<comment type="caution">
    <text evidence="8">The sequence shown here is derived from an EMBL/GenBank/DDBJ whole genome shotgun (WGS) entry which is preliminary data.</text>
</comment>
<accession>A0A9D2DEP0</accession>
<evidence type="ECO:0000256" key="4">
    <source>
        <dbReference type="ARBA" id="ARBA00022833"/>
    </source>
</evidence>
<evidence type="ECO:0000256" key="2">
    <source>
        <dbReference type="ARBA" id="ARBA00022670"/>
    </source>
</evidence>
<dbReference type="GO" id="GO:0006508">
    <property type="term" value="P:proteolysis"/>
    <property type="evidence" value="ECO:0007669"/>
    <property type="project" value="UniProtKB-KW"/>
</dbReference>
<evidence type="ECO:0000259" key="7">
    <source>
        <dbReference type="Pfam" id="PF05193"/>
    </source>
</evidence>